<organism evidence="1 2">
    <name type="scientific">Eragrostis curvula</name>
    <name type="common">weeping love grass</name>
    <dbReference type="NCBI Taxonomy" id="38414"/>
    <lineage>
        <taxon>Eukaryota</taxon>
        <taxon>Viridiplantae</taxon>
        <taxon>Streptophyta</taxon>
        <taxon>Embryophyta</taxon>
        <taxon>Tracheophyta</taxon>
        <taxon>Spermatophyta</taxon>
        <taxon>Magnoliopsida</taxon>
        <taxon>Liliopsida</taxon>
        <taxon>Poales</taxon>
        <taxon>Poaceae</taxon>
        <taxon>PACMAD clade</taxon>
        <taxon>Chloridoideae</taxon>
        <taxon>Eragrostideae</taxon>
        <taxon>Eragrostidinae</taxon>
        <taxon>Eragrostis</taxon>
    </lineage>
</organism>
<dbReference type="Gramene" id="TVU14592">
    <property type="protein sequence ID" value="TVU14592"/>
    <property type="gene ID" value="EJB05_38067"/>
</dbReference>
<dbReference type="EMBL" id="RWGY01000031">
    <property type="protein sequence ID" value="TVU14592.1"/>
    <property type="molecule type" value="Genomic_DNA"/>
</dbReference>
<sequence>MAVVYSSRDLEFSRIPHGRPGSVLEVETTQKKGSVLKGSHQDEPAWRRASQQGSLDIYLNEHFRGQIDSAPCPCTSHRLPIACVVASTRSL</sequence>
<keyword evidence="2" id="KW-1185">Reference proteome</keyword>
<feature type="non-terminal residue" evidence="1">
    <location>
        <position position="1"/>
    </location>
</feature>
<evidence type="ECO:0000313" key="1">
    <source>
        <dbReference type="EMBL" id="TVU14592.1"/>
    </source>
</evidence>
<dbReference type="Proteomes" id="UP000324897">
    <property type="component" value="Unassembled WGS sequence"/>
</dbReference>
<accession>A0A5J9TTA0</accession>
<evidence type="ECO:0000313" key="2">
    <source>
        <dbReference type="Proteomes" id="UP000324897"/>
    </source>
</evidence>
<reference evidence="1 2" key="1">
    <citation type="journal article" date="2019" name="Sci. Rep.">
        <title>A high-quality genome of Eragrostis curvula grass provides insights into Poaceae evolution and supports new strategies to enhance forage quality.</title>
        <authorList>
            <person name="Carballo J."/>
            <person name="Santos B.A.C.M."/>
            <person name="Zappacosta D."/>
            <person name="Garbus I."/>
            <person name="Selva J.P."/>
            <person name="Gallo C.A."/>
            <person name="Diaz A."/>
            <person name="Albertini E."/>
            <person name="Caccamo M."/>
            <person name="Echenique V."/>
        </authorList>
    </citation>
    <scope>NUCLEOTIDE SEQUENCE [LARGE SCALE GENOMIC DNA]</scope>
    <source>
        <strain evidence="2">cv. Victoria</strain>
        <tissue evidence="1">Leaf</tissue>
    </source>
</reference>
<gene>
    <name evidence="1" type="ORF">EJB05_38067</name>
</gene>
<feature type="non-terminal residue" evidence="1">
    <location>
        <position position="91"/>
    </location>
</feature>
<protein>
    <submittedName>
        <fullName evidence="1">Uncharacterized protein</fullName>
    </submittedName>
</protein>
<comment type="caution">
    <text evidence="1">The sequence shown here is derived from an EMBL/GenBank/DDBJ whole genome shotgun (WGS) entry which is preliminary data.</text>
</comment>
<proteinExistence type="predicted"/>
<name>A0A5J9TTA0_9POAL</name>
<dbReference type="AlphaFoldDB" id="A0A5J9TTA0"/>